<evidence type="ECO:0000313" key="1">
    <source>
        <dbReference type="EMBL" id="QEP29799.1"/>
    </source>
</evidence>
<evidence type="ECO:0000313" key="2">
    <source>
        <dbReference type="Proteomes" id="UP000322838"/>
    </source>
</evidence>
<dbReference type="Proteomes" id="UP000322838">
    <property type="component" value="Segment"/>
</dbReference>
<name>A0A5C2H8U4_9CAUD</name>
<proteinExistence type="predicted"/>
<protein>
    <submittedName>
        <fullName evidence="1">Uncharacterized protein</fullName>
    </submittedName>
</protein>
<reference evidence="2" key="1">
    <citation type="submission" date="2019-07" db="EMBL/GenBank/DDBJ databases">
        <authorList>
            <person name="Cubo M.T."/>
            <person name="Espuny M.D.R."/>
            <person name="Balsanelli E."/>
        </authorList>
    </citation>
    <scope>NUCLEOTIDE SEQUENCE [LARGE SCALE GENOMIC DNA]</scope>
</reference>
<gene>
    <name evidence="1" type="ORF">Smphiort11_001</name>
</gene>
<organism evidence="1 2">
    <name type="scientific">Sinorhizobium phage ort11</name>
    <dbReference type="NCBI Taxonomy" id="2599764"/>
    <lineage>
        <taxon>Viruses</taxon>
        <taxon>Duplodnaviria</taxon>
        <taxon>Heunggongvirae</taxon>
        <taxon>Uroviricota</taxon>
        <taxon>Caudoviricetes</taxon>
        <taxon>Schitoviridae</taxon>
        <taxon>Huelvavirus</taxon>
        <taxon>Huelvavirus ort11</taxon>
    </lineage>
</organism>
<keyword evidence="2" id="KW-1185">Reference proteome</keyword>
<sequence>MQTMLDSYDPVKNKGLLCFEYLPGSIRLFQFLGSRKKHTFSVQYGKQLDHDLTYSEACAKLGQALLHHLSCEGKDDNERD</sequence>
<accession>A0A5C2H8U4</accession>
<dbReference type="EMBL" id="MN228696">
    <property type="protein sequence ID" value="QEP29799.1"/>
    <property type="molecule type" value="Genomic_DNA"/>
</dbReference>